<name>A0A0E9UNN6_ANGAN</name>
<accession>A0A0E9UNN6</accession>
<sequence length="24" mass="2854">MLHLVGRRVFSGKKRGRGFRFFCV</sequence>
<dbReference type="EMBL" id="GBXM01041093">
    <property type="protein sequence ID" value="JAH67484.1"/>
    <property type="molecule type" value="Transcribed_RNA"/>
</dbReference>
<organism evidence="1">
    <name type="scientific">Anguilla anguilla</name>
    <name type="common">European freshwater eel</name>
    <name type="synonym">Muraena anguilla</name>
    <dbReference type="NCBI Taxonomy" id="7936"/>
    <lineage>
        <taxon>Eukaryota</taxon>
        <taxon>Metazoa</taxon>
        <taxon>Chordata</taxon>
        <taxon>Craniata</taxon>
        <taxon>Vertebrata</taxon>
        <taxon>Euteleostomi</taxon>
        <taxon>Actinopterygii</taxon>
        <taxon>Neopterygii</taxon>
        <taxon>Teleostei</taxon>
        <taxon>Anguilliformes</taxon>
        <taxon>Anguillidae</taxon>
        <taxon>Anguilla</taxon>
    </lineage>
</organism>
<reference evidence="1" key="2">
    <citation type="journal article" date="2015" name="Fish Shellfish Immunol.">
        <title>Early steps in the European eel (Anguilla anguilla)-Vibrio vulnificus interaction in the gills: Role of the RtxA13 toxin.</title>
        <authorList>
            <person name="Callol A."/>
            <person name="Pajuelo D."/>
            <person name="Ebbesson L."/>
            <person name="Teles M."/>
            <person name="MacKenzie S."/>
            <person name="Amaro C."/>
        </authorList>
    </citation>
    <scope>NUCLEOTIDE SEQUENCE</scope>
</reference>
<reference evidence="1" key="1">
    <citation type="submission" date="2014-11" db="EMBL/GenBank/DDBJ databases">
        <authorList>
            <person name="Amaro Gonzalez C."/>
        </authorList>
    </citation>
    <scope>NUCLEOTIDE SEQUENCE</scope>
</reference>
<dbReference type="AlphaFoldDB" id="A0A0E9UNN6"/>
<evidence type="ECO:0000313" key="1">
    <source>
        <dbReference type="EMBL" id="JAH67484.1"/>
    </source>
</evidence>
<protein>
    <submittedName>
        <fullName evidence="1">Uncharacterized protein</fullName>
    </submittedName>
</protein>
<proteinExistence type="predicted"/>